<evidence type="ECO:0000313" key="4">
    <source>
        <dbReference type="Proteomes" id="UP000663842"/>
    </source>
</evidence>
<comment type="caution">
    <text evidence="3">The sequence shown here is derived from an EMBL/GenBank/DDBJ whole genome shotgun (WGS) entry which is preliminary data.</text>
</comment>
<dbReference type="EMBL" id="CAJNRG010017937">
    <property type="protein sequence ID" value="CAF2242362.1"/>
    <property type="molecule type" value="Genomic_DNA"/>
</dbReference>
<dbReference type="Proteomes" id="UP000663887">
    <property type="component" value="Unassembled WGS sequence"/>
</dbReference>
<evidence type="ECO:0000313" key="3">
    <source>
        <dbReference type="EMBL" id="CAF3885930.1"/>
    </source>
</evidence>
<keyword evidence="1" id="KW-0472">Membrane</keyword>
<organism evidence="3 4">
    <name type="scientific">Rotaria magnacalcarata</name>
    <dbReference type="NCBI Taxonomy" id="392030"/>
    <lineage>
        <taxon>Eukaryota</taxon>
        <taxon>Metazoa</taxon>
        <taxon>Spiralia</taxon>
        <taxon>Gnathifera</taxon>
        <taxon>Rotifera</taxon>
        <taxon>Eurotatoria</taxon>
        <taxon>Bdelloidea</taxon>
        <taxon>Philodinida</taxon>
        <taxon>Philodinidae</taxon>
        <taxon>Rotaria</taxon>
    </lineage>
</organism>
<name>A0A819GPI6_9BILA</name>
<accession>A0A819GPI6</accession>
<sequence length="385" mass="42640">MSSSKSALEWNSSVSLNYRQSLPENPFITNTHTNALTQSRSVPHVGKSNWGASQTQPINLISTSRKSISKPPEITLLNDTTFQQSFWNDAQIQSSNSLISGSSNWDPIKFSSLSNTSYRKSVCNEAWVDSHNITSTRKNSENNNNLNRNRSYSNNATVKLDQLAEIEAGGPELDSVNSDPKLATQWMSSRQKMSSFYIIATCIFISIVVGTALGIFIHVPTEAATSTQTSETCDFYLINFIKFNILYEKLQQLLQQPQPLQQQPALQARALVQVQQAPPVLPVLQAPRVQPALQLQLVLPLPLQLVLPLPLPLVLPLPQQPALPLPPALQVPQVQLALQAHPRLALRLVLQVPRVQLALQAHPRLVLRLVLLVPRVQQALLVLPA</sequence>
<keyword evidence="1" id="KW-0812">Transmembrane</keyword>
<protein>
    <submittedName>
        <fullName evidence="3">Uncharacterized protein</fullName>
    </submittedName>
</protein>
<feature type="transmembrane region" description="Helical" evidence="1">
    <location>
        <begin position="196"/>
        <end position="219"/>
    </location>
</feature>
<evidence type="ECO:0000256" key="1">
    <source>
        <dbReference type="SAM" id="Phobius"/>
    </source>
</evidence>
<dbReference type="AlphaFoldDB" id="A0A819GPI6"/>
<reference evidence="3" key="1">
    <citation type="submission" date="2021-02" db="EMBL/GenBank/DDBJ databases">
        <authorList>
            <person name="Nowell W R."/>
        </authorList>
    </citation>
    <scope>NUCLEOTIDE SEQUENCE</scope>
</reference>
<proteinExistence type="predicted"/>
<keyword evidence="1" id="KW-1133">Transmembrane helix</keyword>
<gene>
    <name evidence="3" type="ORF">UXM345_LOCUS9732</name>
    <name evidence="2" type="ORF">XDN619_LOCUS34871</name>
</gene>
<evidence type="ECO:0000313" key="2">
    <source>
        <dbReference type="EMBL" id="CAF2242362.1"/>
    </source>
</evidence>
<dbReference type="Proteomes" id="UP000663842">
    <property type="component" value="Unassembled WGS sequence"/>
</dbReference>
<dbReference type="EMBL" id="CAJOBF010000899">
    <property type="protein sequence ID" value="CAF3885930.1"/>
    <property type="molecule type" value="Genomic_DNA"/>
</dbReference>